<dbReference type="AlphaFoldDB" id="A0A417Y8M8"/>
<dbReference type="EMBL" id="QXGH01000003">
    <property type="protein sequence ID" value="RHW29102.1"/>
    <property type="molecule type" value="Genomic_DNA"/>
</dbReference>
<accession>A0A417Y8M8</accession>
<proteinExistence type="predicted"/>
<evidence type="ECO:0000313" key="1">
    <source>
        <dbReference type="EMBL" id="RHW29102.1"/>
    </source>
</evidence>
<protein>
    <submittedName>
        <fullName evidence="1">Uncharacterized protein</fullName>
    </submittedName>
</protein>
<dbReference type="Proteomes" id="UP000283644">
    <property type="component" value="Unassembled WGS sequence"/>
</dbReference>
<organism evidence="1 2">
    <name type="scientific">Nocardioides immobilis</name>
    <dbReference type="NCBI Taxonomy" id="2049295"/>
    <lineage>
        <taxon>Bacteria</taxon>
        <taxon>Bacillati</taxon>
        <taxon>Actinomycetota</taxon>
        <taxon>Actinomycetes</taxon>
        <taxon>Propionibacteriales</taxon>
        <taxon>Nocardioidaceae</taxon>
        <taxon>Nocardioides</taxon>
    </lineage>
</organism>
<name>A0A417Y8M8_9ACTN</name>
<reference evidence="1 2" key="1">
    <citation type="submission" date="2018-09" db="EMBL/GenBank/DDBJ databases">
        <title>Genome sequencing of Nocardioides immobilis CCTCC AB 2017083 for comparison to Nocardioides silvaticus.</title>
        <authorList>
            <person name="Li C."/>
            <person name="Wang G."/>
        </authorList>
    </citation>
    <scope>NUCLEOTIDE SEQUENCE [LARGE SCALE GENOMIC DNA]</scope>
    <source>
        <strain evidence="1 2">CCTCC AB 2017083</strain>
    </source>
</reference>
<keyword evidence="2" id="KW-1185">Reference proteome</keyword>
<sequence length="65" mass="7331">MDRITRESWLSWGDETVGRRAALHDAIRSALTPEEFDRFWQLGVEMSTDEAARLAARICLDGPPG</sequence>
<gene>
    <name evidence="1" type="ORF">D0Z08_00515</name>
</gene>
<comment type="caution">
    <text evidence="1">The sequence shown here is derived from an EMBL/GenBank/DDBJ whole genome shotgun (WGS) entry which is preliminary data.</text>
</comment>
<evidence type="ECO:0000313" key="2">
    <source>
        <dbReference type="Proteomes" id="UP000283644"/>
    </source>
</evidence>